<organism evidence="1 2">
    <name type="scientific">Parabacteroides johnsonii DSM 18315</name>
    <dbReference type="NCBI Taxonomy" id="537006"/>
    <lineage>
        <taxon>Bacteria</taxon>
        <taxon>Pseudomonadati</taxon>
        <taxon>Bacteroidota</taxon>
        <taxon>Bacteroidia</taxon>
        <taxon>Bacteroidales</taxon>
        <taxon>Tannerellaceae</taxon>
        <taxon>Parabacteroides</taxon>
    </lineage>
</organism>
<dbReference type="GeneID" id="93406914"/>
<dbReference type="RefSeq" id="WP_008151748.1">
    <property type="nucleotide sequence ID" value="NZ_CP102285.1"/>
</dbReference>
<dbReference type="Proteomes" id="UP000005510">
    <property type="component" value="Unassembled WGS sequence"/>
</dbReference>
<dbReference type="Pfam" id="PF13207">
    <property type="entry name" value="AAA_17"/>
    <property type="match status" value="1"/>
</dbReference>
<dbReference type="InterPro" id="IPR027417">
    <property type="entry name" value="P-loop_NTPase"/>
</dbReference>
<dbReference type="HOGENOM" id="CLU_094604_1_0_10"/>
<dbReference type="AlphaFoldDB" id="B7BEL2"/>
<reference evidence="1 2" key="1">
    <citation type="submission" date="2008-10" db="EMBL/GenBank/DDBJ databases">
        <title>Draft genome sequence of Parabacteroides johnsonii (DSM 18315).</title>
        <authorList>
            <person name="Sudarsanam P."/>
            <person name="Ley R."/>
            <person name="Guruge J."/>
            <person name="Turnbaugh P.J."/>
            <person name="Mahowald M."/>
            <person name="Liep D."/>
            <person name="Gordon J."/>
        </authorList>
    </citation>
    <scope>NUCLEOTIDE SEQUENCE [LARGE SCALE GENOMIC DNA]</scope>
    <source>
        <strain evidence="1 2">DSM 18315</strain>
    </source>
</reference>
<evidence type="ECO:0000313" key="1">
    <source>
        <dbReference type="EMBL" id="EEC95148.1"/>
    </source>
</evidence>
<proteinExistence type="predicted"/>
<dbReference type="Gene3D" id="3.40.50.300">
    <property type="entry name" value="P-loop containing nucleotide triphosphate hydrolases"/>
    <property type="match status" value="1"/>
</dbReference>
<sequence length="173" mass="19466">MKNDIIFIGGIHGVGKGTLCERIESELGIVHLSASEVLKWKDFNVDSSDKRVADIDATQDRLLKNLKGVVTSGKTYLLDGHFCLLNKESKIEKVPEEVFIGINPKKIIVVSETPEIIAKRLSQRDGKRYETSLLEKMQNTEIEHAQYISSLLGLEMFEIQSDSYSTLKEVINN</sequence>
<dbReference type="STRING" id="537006.PRABACTJOHN_03491"/>
<protein>
    <recommendedName>
        <fullName evidence="3">Adenylate kinase</fullName>
    </recommendedName>
</protein>
<accession>B7BEL2</accession>
<evidence type="ECO:0008006" key="3">
    <source>
        <dbReference type="Google" id="ProtNLM"/>
    </source>
</evidence>
<gene>
    <name evidence="1" type="ORF">PRABACTJOHN_03491</name>
</gene>
<dbReference type="SUPFAM" id="SSF52540">
    <property type="entry name" value="P-loop containing nucleoside triphosphate hydrolases"/>
    <property type="match status" value="1"/>
</dbReference>
<name>B7BEL2_9BACT</name>
<reference evidence="1 2" key="2">
    <citation type="submission" date="2008-10" db="EMBL/GenBank/DDBJ databases">
        <authorList>
            <person name="Fulton L."/>
            <person name="Clifton S."/>
            <person name="Fulton B."/>
            <person name="Xu J."/>
            <person name="Minx P."/>
            <person name="Pepin K.H."/>
            <person name="Johnson M."/>
            <person name="Bhonagiri V."/>
            <person name="Nash W.E."/>
            <person name="Mardis E.R."/>
            <person name="Wilson R.K."/>
        </authorList>
    </citation>
    <scope>NUCLEOTIDE SEQUENCE [LARGE SCALE GENOMIC DNA]</scope>
    <source>
        <strain evidence="1 2">DSM 18315</strain>
    </source>
</reference>
<evidence type="ECO:0000313" key="2">
    <source>
        <dbReference type="Proteomes" id="UP000005510"/>
    </source>
</evidence>
<comment type="caution">
    <text evidence="1">The sequence shown here is derived from an EMBL/GenBank/DDBJ whole genome shotgun (WGS) entry which is preliminary data.</text>
</comment>
<dbReference type="EMBL" id="ABYH01000370">
    <property type="protein sequence ID" value="EEC95148.1"/>
    <property type="molecule type" value="Genomic_DNA"/>
</dbReference>